<comment type="caution">
    <text evidence="2">The sequence shown here is derived from an EMBL/GenBank/DDBJ whole genome shotgun (WGS) entry which is preliminary data.</text>
</comment>
<protein>
    <recommendedName>
        <fullName evidence="1">Copper amine oxidase-like N-terminal domain-containing protein</fullName>
    </recommendedName>
</protein>
<organism evidence="2 3">
    <name type="scientific">Saccharibacillus endophyticus</name>
    <dbReference type="NCBI Taxonomy" id="2060666"/>
    <lineage>
        <taxon>Bacteria</taxon>
        <taxon>Bacillati</taxon>
        <taxon>Bacillota</taxon>
        <taxon>Bacilli</taxon>
        <taxon>Bacillales</taxon>
        <taxon>Paenibacillaceae</taxon>
        <taxon>Saccharibacillus</taxon>
    </lineage>
</organism>
<evidence type="ECO:0000259" key="1">
    <source>
        <dbReference type="Pfam" id="PF07833"/>
    </source>
</evidence>
<dbReference type="InterPro" id="IPR036582">
    <property type="entry name" value="Mao_N_sf"/>
</dbReference>
<evidence type="ECO:0000313" key="2">
    <source>
        <dbReference type="EMBL" id="GGH73658.1"/>
    </source>
</evidence>
<dbReference type="RefSeq" id="WP_172247008.1">
    <property type="nucleotide sequence ID" value="NZ_BMDD01000001.1"/>
</dbReference>
<dbReference type="Proteomes" id="UP000605427">
    <property type="component" value="Unassembled WGS sequence"/>
</dbReference>
<dbReference type="EMBL" id="BMDD01000001">
    <property type="protein sequence ID" value="GGH73658.1"/>
    <property type="molecule type" value="Genomic_DNA"/>
</dbReference>
<reference evidence="3" key="1">
    <citation type="journal article" date="2019" name="Int. J. Syst. Evol. Microbiol.">
        <title>The Global Catalogue of Microorganisms (GCM) 10K type strain sequencing project: providing services to taxonomists for standard genome sequencing and annotation.</title>
        <authorList>
            <consortium name="The Broad Institute Genomics Platform"/>
            <consortium name="The Broad Institute Genome Sequencing Center for Infectious Disease"/>
            <person name="Wu L."/>
            <person name="Ma J."/>
        </authorList>
    </citation>
    <scope>NUCLEOTIDE SEQUENCE [LARGE SCALE GENOMIC DNA]</scope>
    <source>
        <strain evidence="3">CCM 8702</strain>
    </source>
</reference>
<name>A0ABQ1ZSJ6_9BACL</name>
<accession>A0ABQ1ZSJ6</accession>
<feature type="domain" description="Copper amine oxidase-like N-terminal" evidence="1">
    <location>
        <begin position="40"/>
        <end position="142"/>
    </location>
</feature>
<dbReference type="Gene3D" id="3.30.457.10">
    <property type="entry name" value="Copper amine oxidase-like, N-terminal domain"/>
    <property type="match status" value="1"/>
</dbReference>
<evidence type="ECO:0000313" key="3">
    <source>
        <dbReference type="Proteomes" id="UP000605427"/>
    </source>
</evidence>
<gene>
    <name evidence="2" type="ORF">GCM10007362_12980</name>
</gene>
<proteinExistence type="predicted"/>
<dbReference type="InterPro" id="IPR012854">
    <property type="entry name" value="Cu_amine_oxidase-like_N"/>
</dbReference>
<sequence>MIKNRWVKWAAGLLAGSLLIAPLPHQEAQAAASKPAALSVNGASVESGELEVRAGHTYMPINRLSELLGFLVEYDRDSKTLTLLRPDTAVRMKLGKEAAEINGQRVKSTAAFAEKGQVFVPLRTLSAALKTKAGWDSATGTATFEDPARYRMDTSGGRTAWVSFRSGEVYSLESGIPKKLAQADVSDLEWGTVDLRSLGGNAYVLTVERQYGAYMQAVQNRFQFLVKNGAVKQQAHFRYSGMYLPTELGPQKLPAQRAYLTDGQTVKVAGAGGSLAAEYDLEDMTKQKGPFIVESVTADYLLVRAFDTLQPTVVNLRTGEAARLDQKLLDQAEASEWAEVSSDVGDLLLLDSRLRFDRQEGERLIFTYKRIAPGASFGKEAEAIYKLSE</sequence>
<dbReference type="SUPFAM" id="SSF55383">
    <property type="entry name" value="Copper amine oxidase, domain N"/>
    <property type="match status" value="1"/>
</dbReference>
<keyword evidence="3" id="KW-1185">Reference proteome</keyword>
<dbReference type="Pfam" id="PF07833">
    <property type="entry name" value="Cu_amine_oxidN1"/>
    <property type="match status" value="1"/>
</dbReference>